<protein>
    <submittedName>
        <fullName evidence="1">DNA-binding protein (MmcQ/YjbR family)</fullName>
    </submittedName>
</protein>
<name>A0ABU1ULT4_9ACTN</name>
<reference evidence="1 2" key="1">
    <citation type="submission" date="2023-07" db="EMBL/GenBank/DDBJ databases">
        <title>Sorghum-associated microbial communities from plants grown in Nebraska, USA.</title>
        <authorList>
            <person name="Schachtman D."/>
        </authorList>
    </citation>
    <scope>NUCLEOTIDE SEQUENCE [LARGE SCALE GENOMIC DNA]</scope>
    <source>
        <strain evidence="1 2">BE248</strain>
    </source>
</reference>
<sequence>MTDVHEFCSALPGAVLTFPFGEETAVYRVGGKIFALTGVDRATSINLKAEPADVTGLVDTYDSITRGYHMNKKHWVTVQLDGSLPEGLLEELIEDSYDLIVDKLPARDKP</sequence>
<keyword evidence="2" id="KW-1185">Reference proteome</keyword>
<organism evidence="1 2">
    <name type="scientific">Aeromicrobium panaciterrae</name>
    <dbReference type="NCBI Taxonomy" id="363861"/>
    <lineage>
        <taxon>Bacteria</taxon>
        <taxon>Bacillati</taxon>
        <taxon>Actinomycetota</taxon>
        <taxon>Actinomycetes</taxon>
        <taxon>Propionibacteriales</taxon>
        <taxon>Nocardioidaceae</taxon>
        <taxon>Aeromicrobium</taxon>
    </lineage>
</organism>
<proteinExistence type="predicted"/>
<dbReference type="Pfam" id="PF04237">
    <property type="entry name" value="YjbR"/>
    <property type="match status" value="1"/>
</dbReference>
<dbReference type="SUPFAM" id="SSF142906">
    <property type="entry name" value="YjbR-like"/>
    <property type="match status" value="1"/>
</dbReference>
<accession>A0ABU1ULT4</accession>
<comment type="caution">
    <text evidence="1">The sequence shown here is derived from an EMBL/GenBank/DDBJ whole genome shotgun (WGS) entry which is preliminary data.</text>
</comment>
<dbReference type="EMBL" id="JAVDWH010000001">
    <property type="protein sequence ID" value="MDR7086131.1"/>
    <property type="molecule type" value="Genomic_DNA"/>
</dbReference>
<dbReference type="Gene3D" id="3.90.1150.30">
    <property type="match status" value="1"/>
</dbReference>
<dbReference type="Proteomes" id="UP001257739">
    <property type="component" value="Unassembled WGS sequence"/>
</dbReference>
<dbReference type="InterPro" id="IPR038056">
    <property type="entry name" value="YjbR-like_sf"/>
</dbReference>
<keyword evidence="1" id="KW-0238">DNA-binding</keyword>
<evidence type="ECO:0000313" key="1">
    <source>
        <dbReference type="EMBL" id="MDR7086131.1"/>
    </source>
</evidence>
<dbReference type="InterPro" id="IPR007351">
    <property type="entry name" value="YjbR"/>
</dbReference>
<dbReference type="InterPro" id="IPR058532">
    <property type="entry name" value="YjbR/MT2646/Rv2570-like"/>
</dbReference>
<dbReference type="GO" id="GO:0003677">
    <property type="term" value="F:DNA binding"/>
    <property type="evidence" value="ECO:0007669"/>
    <property type="project" value="UniProtKB-KW"/>
</dbReference>
<dbReference type="PANTHER" id="PTHR35145">
    <property type="entry name" value="CYTOPLASMIC PROTEIN-RELATED"/>
    <property type="match status" value="1"/>
</dbReference>
<dbReference type="RefSeq" id="WP_309967380.1">
    <property type="nucleotide sequence ID" value="NZ_JAVDWH010000001.1"/>
</dbReference>
<dbReference type="PANTHER" id="PTHR35145:SF1">
    <property type="entry name" value="CYTOPLASMIC PROTEIN"/>
    <property type="match status" value="1"/>
</dbReference>
<evidence type="ECO:0000313" key="2">
    <source>
        <dbReference type="Proteomes" id="UP001257739"/>
    </source>
</evidence>
<gene>
    <name evidence="1" type="ORF">J2X11_000970</name>
</gene>